<comment type="caution">
    <text evidence="1">The sequence shown here is derived from an EMBL/GenBank/DDBJ whole genome shotgun (WGS) entry which is preliminary data.</text>
</comment>
<reference evidence="1" key="1">
    <citation type="submission" date="2022-04" db="EMBL/GenBank/DDBJ databases">
        <title>Jade perch genome.</title>
        <authorList>
            <person name="Chao B."/>
        </authorList>
    </citation>
    <scope>NUCLEOTIDE SEQUENCE</scope>
    <source>
        <strain evidence="1">CB-2022</strain>
    </source>
</reference>
<dbReference type="EMBL" id="CM041544">
    <property type="protein sequence ID" value="KAI3362837.1"/>
    <property type="molecule type" value="Genomic_DNA"/>
</dbReference>
<gene>
    <name evidence="1" type="ORF">L3Q82_001872</name>
</gene>
<evidence type="ECO:0000313" key="1">
    <source>
        <dbReference type="EMBL" id="KAI3362837.1"/>
    </source>
</evidence>
<accession>A0ACB8W4Q0</accession>
<sequence length="589" mass="64355">MNSFALDGPNQGFKARAAHLSPFSKNSREVHLLGTTSPRRHPFLLKRLLLNSVDLRIKLIRASDAFCLMGQAADSTFHLTIQRTAWEPLCWGTTVKKTIPLSLLNDFRSGAHFTSVKTLGSSSPCSTPRTLPTNQRAKQCKKINVTPIYVINLLISDLIQLCCMIIQVARPRGFGHCVKSSIMIYFLWSDCPVLASWYLVEIAWPLWYRFRRTIKSSVVVCVVVWALTPSLFPHYPTKPFWNIGKRKQKAKADQKVTSPEKDKMSYLDTVRDGKQGQMLIHVQAQSESTNCLVFPHWFCTFTSCPLCFPPFLIACSRLMAIEKSAGLFEELLTLDTWPAKLQLFHLPSVSQALAEPKPQLQPQAKQPHLQPAKPQLTSTSSHASKPRALALLGRSHSRNLSQLSPQPAPACLPSKPAGFQPASKLAAGFQPASKPPGGLPSLHPNLHLRPASLSLSACGPASSLSQLPSRSACGPASGSSVSGLEPQQPSASEPSQPQSLQPPSLQPQPQPDFQAFSLSRAQLEPQLPAFSLPAFSLRPSFWVSSRRVLQPVASSAAGSPAASPQPSAPETELEPPSEPPSAPETELRQ</sequence>
<dbReference type="Proteomes" id="UP000831701">
    <property type="component" value="Chromosome 14"/>
</dbReference>
<keyword evidence="2" id="KW-1185">Reference proteome</keyword>
<evidence type="ECO:0000313" key="2">
    <source>
        <dbReference type="Proteomes" id="UP000831701"/>
    </source>
</evidence>
<name>A0ACB8W4Q0_9TELE</name>
<proteinExistence type="predicted"/>
<protein>
    <submittedName>
        <fullName evidence="1">Uncharacterized protein</fullName>
    </submittedName>
</protein>
<organism evidence="1 2">
    <name type="scientific">Scortum barcoo</name>
    <name type="common">barcoo grunter</name>
    <dbReference type="NCBI Taxonomy" id="214431"/>
    <lineage>
        <taxon>Eukaryota</taxon>
        <taxon>Metazoa</taxon>
        <taxon>Chordata</taxon>
        <taxon>Craniata</taxon>
        <taxon>Vertebrata</taxon>
        <taxon>Euteleostomi</taxon>
        <taxon>Actinopterygii</taxon>
        <taxon>Neopterygii</taxon>
        <taxon>Teleostei</taxon>
        <taxon>Neoteleostei</taxon>
        <taxon>Acanthomorphata</taxon>
        <taxon>Eupercaria</taxon>
        <taxon>Centrarchiformes</taxon>
        <taxon>Terapontoidei</taxon>
        <taxon>Terapontidae</taxon>
        <taxon>Scortum</taxon>
    </lineage>
</organism>